<gene>
    <name evidence="2" type="ORF">HNQ65_005311</name>
</gene>
<reference evidence="2 3" key="1">
    <citation type="submission" date="2020-08" db="EMBL/GenBank/DDBJ databases">
        <title>Genomic Encyclopedia of Type Strains, Phase IV (KMG-IV): sequencing the most valuable type-strain genomes for metagenomic binning, comparative biology and taxonomic classification.</title>
        <authorList>
            <person name="Goeker M."/>
        </authorList>
    </citation>
    <scope>NUCLEOTIDE SEQUENCE [LARGE SCALE GENOMIC DNA]</scope>
    <source>
        <strain evidence="2 3">DSM 12252</strain>
    </source>
</reference>
<proteinExistence type="predicted"/>
<evidence type="ECO:0000313" key="2">
    <source>
        <dbReference type="EMBL" id="MBB5035697.1"/>
    </source>
</evidence>
<organism evidence="2 3">
    <name type="scientific">Prosthecobacter vanneervenii</name>
    <dbReference type="NCBI Taxonomy" id="48466"/>
    <lineage>
        <taxon>Bacteria</taxon>
        <taxon>Pseudomonadati</taxon>
        <taxon>Verrucomicrobiota</taxon>
        <taxon>Verrucomicrobiia</taxon>
        <taxon>Verrucomicrobiales</taxon>
        <taxon>Verrucomicrobiaceae</taxon>
        <taxon>Prosthecobacter</taxon>
    </lineage>
</organism>
<sequence length="135" mass="14846">MPKSWTEKFAHPPKPSVSQLGKPYAGHGEGEKMLIPTPAVVAAYVAEIPPGESRTMPQMREDLAAAHRADFTCPLTAGIFLRIASELAWEQHQNGAPLSKITPFWRVVNLKSPMAKKLACGTDFLLKQRKREGIA</sequence>
<feature type="region of interest" description="Disordered" evidence="1">
    <location>
        <begin position="1"/>
        <end position="30"/>
    </location>
</feature>
<name>A0A7W7YGR1_9BACT</name>
<dbReference type="RefSeq" id="WP_184344751.1">
    <property type="nucleotide sequence ID" value="NZ_JACHIG010000024.1"/>
</dbReference>
<dbReference type="Proteomes" id="UP000590740">
    <property type="component" value="Unassembled WGS sequence"/>
</dbReference>
<dbReference type="EMBL" id="JACHIG010000024">
    <property type="protein sequence ID" value="MBB5035697.1"/>
    <property type="molecule type" value="Genomic_DNA"/>
</dbReference>
<comment type="caution">
    <text evidence="2">The sequence shown here is derived from an EMBL/GenBank/DDBJ whole genome shotgun (WGS) entry which is preliminary data.</text>
</comment>
<dbReference type="AlphaFoldDB" id="A0A7W7YGR1"/>
<evidence type="ECO:0000313" key="3">
    <source>
        <dbReference type="Proteomes" id="UP000590740"/>
    </source>
</evidence>
<evidence type="ECO:0000256" key="1">
    <source>
        <dbReference type="SAM" id="MobiDB-lite"/>
    </source>
</evidence>
<accession>A0A7W7YGR1</accession>
<feature type="compositionally biased region" description="Basic and acidic residues" evidence="1">
    <location>
        <begin position="1"/>
        <end position="10"/>
    </location>
</feature>
<keyword evidence="3" id="KW-1185">Reference proteome</keyword>
<protein>
    <submittedName>
        <fullName evidence="2">Uncharacterized protein</fullName>
    </submittedName>
</protein>